<evidence type="ECO:0000256" key="4">
    <source>
        <dbReference type="ARBA" id="ARBA00022989"/>
    </source>
</evidence>
<evidence type="ECO:0000313" key="9">
    <source>
        <dbReference type="EMBL" id="ARO86491.1"/>
    </source>
</evidence>
<evidence type="ECO:0000256" key="5">
    <source>
        <dbReference type="ARBA" id="ARBA00023136"/>
    </source>
</evidence>
<dbReference type="GO" id="GO:0005524">
    <property type="term" value="F:ATP binding"/>
    <property type="evidence" value="ECO:0007669"/>
    <property type="project" value="UniProtKB-KW"/>
</dbReference>
<comment type="subcellular location">
    <subcellularLocation>
        <location evidence="1">Cell membrane</location>
        <topology evidence="1">Multi-pass membrane protein</topology>
    </subcellularLocation>
</comment>
<keyword evidence="2" id="KW-1003">Cell membrane</keyword>
<dbReference type="PANTHER" id="PTHR43738:SF3">
    <property type="entry name" value="ABC TRANSPORTER PERMEASE"/>
    <property type="match status" value="1"/>
</dbReference>
<evidence type="ECO:0000256" key="2">
    <source>
        <dbReference type="ARBA" id="ARBA00022475"/>
    </source>
</evidence>
<name>A0A1W6SL16_9PROT</name>
<gene>
    <name evidence="9" type="ORF">EBAPG3_001115</name>
</gene>
<reference evidence="9 10" key="1">
    <citation type="journal article" date="2015" name="Int. J. Syst. Evol. Microbiol.">
        <title>Nitrosospira lacus sp. nov., a psychrotolerant, ammonia-oxidizing bacterium from sandy lake sediment.</title>
        <authorList>
            <person name="Urakawa H."/>
            <person name="Garcia J.C."/>
            <person name="Nielsen J.L."/>
            <person name="Le V.Q."/>
            <person name="Kozlowski J.A."/>
            <person name="Stein L.Y."/>
            <person name="Lim C.K."/>
            <person name="Pommerening-Roser A."/>
            <person name="Martens-Habbena W."/>
            <person name="Stahl D.A."/>
            <person name="Klotz M.G."/>
        </authorList>
    </citation>
    <scope>NUCLEOTIDE SEQUENCE [LARGE SCALE GENOMIC DNA]</scope>
    <source>
        <strain evidence="9 10">APG3</strain>
    </source>
</reference>
<dbReference type="Pfam" id="PF12704">
    <property type="entry name" value="MacB_PCD"/>
    <property type="match status" value="1"/>
</dbReference>
<feature type="domain" description="MacB-like periplasmic core" evidence="8">
    <location>
        <begin position="18"/>
        <end position="227"/>
    </location>
</feature>
<sequence length="385" mass="42206">MHFLKLILRNTLRHKLRTGLTVLGLVVAILAFGLLRTVVDAWYAGAEGASSARLVTRNAISLVFPLPINYQERIRRVQGVTAISHASWFGGVYITPKNFFPQFAVDAKTYFNLYPEYLISPTDMKAFLTDRKGCVVGRKLANTYGFKVGDIIPLRGTIYPGAWSFTVRAIYDGAKAGTDTSQFFFHWDYLNETMKKAVARRTDWIGVYVIEISDPDRAAEISNEVDAMFRNSLAETLTETEKAFQLGFVSMTEAIVVAIRIVSFLVIFIILAVMANTMAMTARERVAEYATLKALGFGPRFLAGLIYGESLAIALAGAVIGILLTFPVADRFSEQVGTLFPVFGVSLETVYMQAAAAIAVGIAAAILPAFRAARVPIVEGLRSIG</sequence>
<dbReference type="InterPro" id="IPR003838">
    <property type="entry name" value="ABC3_permease_C"/>
</dbReference>
<dbReference type="KEGG" id="nlc:EBAPG3_001115"/>
<dbReference type="PANTHER" id="PTHR43738">
    <property type="entry name" value="ABC TRANSPORTER, MEMBRANE PROTEIN"/>
    <property type="match status" value="1"/>
</dbReference>
<feature type="transmembrane region" description="Helical" evidence="6">
    <location>
        <begin position="254"/>
        <end position="275"/>
    </location>
</feature>
<feature type="transmembrane region" description="Helical" evidence="6">
    <location>
        <begin position="349"/>
        <end position="370"/>
    </location>
</feature>
<evidence type="ECO:0000256" key="3">
    <source>
        <dbReference type="ARBA" id="ARBA00022692"/>
    </source>
</evidence>
<proteinExistence type="predicted"/>
<dbReference type="GO" id="GO:0005886">
    <property type="term" value="C:plasma membrane"/>
    <property type="evidence" value="ECO:0007669"/>
    <property type="project" value="UniProtKB-SubCell"/>
</dbReference>
<evidence type="ECO:0000259" key="7">
    <source>
        <dbReference type="Pfam" id="PF02687"/>
    </source>
</evidence>
<evidence type="ECO:0000259" key="8">
    <source>
        <dbReference type="Pfam" id="PF12704"/>
    </source>
</evidence>
<keyword evidence="9" id="KW-0547">Nucleotide-binding</keyword>
<dbReference type="EMBL" id="CP021106">
    <property type="protein sequence ID" value="ARO86491.1"/>
    <property type="molecule type" value="Genomic_DNA"/>
</dbReference>
<dbReference type="AlphaFoldDB" id="A0A1W6SL16"/>
<dbReference type="RefSeq" id="WP_040853216.1">
    <property type="nucleotide sequence ID" value="NZ_CP021106.3"/>
</dbReference>
<keyword evidence="5 6" id="KW-0472">Membrane</keyword>
<protein>
    <submittedName>
        <fullName evidence="9">ABC transporter ATP-binding protein</fullName>
    </submittedName>
</protein>
<keyword evidence="10" id="KW-1185">Reference proteome</keyword>
<keyword evidence="4 6" id="KW-1133">Transmembrane helix</keyword>
<evidence type="ECO:0000313" key="10">
    <source>
        <dbReference type="Proteomes" id="UP000012179"/>
    </source>
</evidence>
<dbReference type="OrthoDB" id="9775474at2"/>
<dbReference type="Proteomes" id="UP000012179">
    <property type="component" value="Chromosome"/>
</dbReference>
<dbReference type="eggNOG" id="COG0577">
    <property type="taxonomic scope" value="Bacteria"/>
</dbReference>
<evidence type="ECO:0000256" key="6">
    <source>
        <dbReference type="SAM" id="Phobius"/>
    </source>
</evidence>
<evidence type="ECO:0000256" key="1">
    <source>
        <dbReference type="ARBA" id="ARBA00004651"/>
    </source>
</evidence>
<dbReference type="Pfam" id="PF02687">
    <property type="entry name" value="FtsX"/>
    <property type="match status" value="1"/>
</dbReference>
<feature type="transmembrane region" description="Helical" evidence="6">
    <location>
        <begin position="20"/>
        <end position="43"/>
    </location>
</feature>
<organism evidence="9 10">
    <name type="scientific">Nitrosospira lacus</name>
    <dbReference type="NCBI Taxonomy" id="1288494"/>
    <lineage>
        <taxon>Bacteria</taxon>
        <taxon>Pseudomonadati</taxon>
        <taxon>Pseudomonadota</taxon>
        <taxon>Betaproteobacteria</taxon>
        <taxon>Nitrosomonadales</taxon>
        <taxon>Nitrosomonadaceae</taxon>
        <taxon>Nitrosospira</taxon>
    </lineage>
</organism>
<accession>A0A1W6SL16</accession>
<feature type="transmembrane region" description="Helical" evidence="6">
    <location>
        <begin position="301"/>
        <end position="329"/>
    </location>
</feature>
<dbReference type="InterPro" id="IPR025857">
    <property type="entry name" value="MacB_PCD"/>
</dbReference>
<keyword evidence="3 6" id="KW-0812">Transmembrane</keyword>
<feature type="domain" description="ABC3 transporter permease C-terminal" evidence="7">
    <location>
        <begin position="261"/>
        <end position="376"/>
    </location>
</feature>
<dbReference type="InterPro" id="IPR051125">
    <property type="entry name" value="ABC-4/HrtB_transporter"/>
</dbReference>
<keyword evidence="9" id="KW-0067">ATP-binding</keyword>